<comment type="function">
    <text evidence="10">Functions as a component of the nuclear pore complex (NPC).</text>
</comment>
<dbReference type="GO" id="GO:0031080">
    <property type="term" value="C:nuclear pore outer ring"/>
    <property type="evidence" value="ECO:0007669"/>
    <property type="project" value="TreeGrafter"/>
</dbReference>
<dbReference type="InterPro" id="IPR011502">
    <property type="entry name" value="Nucleoporin_Nup85"/>
</dbReference>
<proteinExistence type="inferred from homology"/>
<dbReference type="GO" id="GO:0006606">
    <property type="term" value="P:protein import into nucleus"/>
    <property type="evidence" value="ECO:0007669"/>
    <property type="project" value="TreeGrafter"/>
</dbReference>
<keyword evidence="8 10" id="KW-0906">Nuclear pore complex</keyword>
<evidence type="ECO:0000256" key="9">
    <source>
        <dbReference type="ARBA" id="ARBA00023242"/>
    </source>
</evidence>
<dbReference type="AlphaFoldDB" id="A0A8C1ZW01"/>
<evidence type="ECO:0000256" key="10">
    <source>
        <dbReference type="RuleBase" id="RU365073"/>
    </source>
</evidence>
<protein>
    <recommendedName>
        <fullName evidence="3 10">Nuclear pore complex protein Nup85</fullName>
    </recommendedName>
</protein>
<evidence type="ECO:0000256" key="8">
    <source>
        <dbReference type="ARBA" id="ARBA00023132"/>
    </source>
</evidence>
<dbReference type="PANTHER" id="PTHR13373">
    <property type="entry name" value="FROUNT PROTEIN-RELATED"/>
    <property type="match status" value="1"/>
</dbReference>
<evidence type="ECO:0000256" key="5">
    <source>
        <dbReference type="ARBA" id="ARBA00022816"/>
    </source>
</evidence>
<evidence type="ECO:0000256" key="7">
    <source>
        <dbReference type="ARBA" id="ARBA00023010"/>
    </source>
</evidence>
<organism evidence="11 12">
    <name type="scientific">Cyprinus carpio</name>
    <name type="common">Common carp</name>
    <dbReference type="NCBI Taxonomy" id="7962"/>
    <lineage>
        <taxon>Eukaryota</taxon>
        <taxon>Metazoa</taxon>
        <taxon>Chordata</taxon>
        <taxon>Craniata</taxon>
        <taxon>Vertebrata</taxon>
        <taxon>Euteleostomi</taxon>
        <taxon>Actinopterygii</taxon>
        <taxon>Neopterygii</taxon>
        <taxon>Teleostei</taxon>
        <taxon>Ostariophysi</taxon>
        <taxon>Cypriniformes</taxon>
        <taxon>Cyprinidae</taxon>
        <taxon>Cyprininae</taxon>
        <taxon>Cyprinus</taxon>
    </lineage>
</organism>
<dbReference type="GO" id="GO:0045893">
    <property type="term" value="P:positive regulation of DNA-templated transcription"/>
    <property type="evidence" value="ECO:0007669"/>
    <property type="project" value="TreeGrafter"/>
</dbReference>
<accession>A0A8C1ZW01</accession>
<keyword evidence="7 10" id="KW-0811">Translocation</keyword>
<dbReference type="PANTHER" id="PTHR13373:SF21">
    <property type="entry name" value="NUCLEAR PORE COMPLEX PROTEIN NUP85"/>
    <property type="match status" value="1"/>
</dbReference>
<comment type="similarity">
    <text evidence="2 10">Belongs to the nucleoporin Nup85 family.</text>
</comment>
<evidence type="ECO:0000256" key="2">
    <source>
        <dbReference type="ARBA" id="ARBA00005573"/>
    </source>
</evidence>
<reference evidence="11" key="1">
    <citation type="submission" date="2025-08" db="UniProtKB">
        <authorList>
            <consortium name="Ensembl"/>
        </authorList>
    </citation>
    <scope>IDENTIFICATION</scope>
</reference>
<comment type="subcellular location">
    <subcellularLocation>
        <location evidence="1 10">Nucleus</location>
        <location evidence="1 10">Nuclear pore complex</location>
    </subcellularLocation>
</comment>
<keyword evidence="6 10" id="KW-0653">Protein transport</keyword>
<evidence type="ECO:0000256" key="4">
    <source>
        <dbReference type="ARBA" id="ARBA00022448"/>
    </source>
</evidence>
<dbReference type="Ensembl" id="ENSCCRT00015099440.1">
    <property type="protein sequence ID" value="ENSCCRP00015096320.1"/>
    <property type="gene ID" value="ENSCCRG00015038317.1"/>
</dbReference>
<evidence type="ECO:0000256" key="6">
    <source>
        <dbReference type="ARBA" id="ARBA00022927"/>
    </source>
</evidence>
<dbReference type="GO" id="GO:0006406">
    <property type="term" value="P:mRNA export from nucleus"/>
    <property type="evidence" value="ECO:0007669"/>
    <property type="project" value="TreeGrafter"/>
</dbReference>
<comment type="subunit">
    <text evidence="10">Component of the nuclear pore complex (NPC).</text>
</comment>
<name>A0A8C1ZW01_CYPCA</name>
<dbReference type="GO" id="GO:0017056">
    <property type="term" value="F:structural constituent of nuclear pore"/>
    <property type="evidence" value="ECO:0007669"/>
    <property type="project" value="TreeGrafter"/>
</dbReference>
<keyword evidence="9 10" id="KW-0539">Nucleus</keyword>
<evidence type="ECO:0000313" key="11">
    <source>
        <dbReference type="Ensembl" id="ENSCCRP00015096320.1"/>
    </source>
</evidence>
<keyword evidence="10" id="KW-0472">Membrane</keyword>
<evidence type="ECO:0000313" key="12">
    <source>
        <dbReference type="Proteomes" id="UP000694700"/>
    </source>
</evidence>
<keyword evidence="4 10" id="KW-0813">Transport</keyword>
<dbReference type="Pfam" id="PF07575">
    <property type="entry name" value="Nucleopor_Nup85"/>
    <property type="match status" value="1"/>
</dbReference>
<evidence type="ECO:0000256" key="1">
    <source>
        <dbReference type="ARBA" id="ARBA00004567"/>
    </source>
</evidence>
<dbReference type="GO" id="GO:0031965">
    <property type="term" value="C:nuclear membrane"/>
    <property type="evidence" value="ECO:0007669"/>
    <property type="project" value="UniProtKB-UniRule"/>
</dbReference>
<sequence length="631" mass="72517">MEEVDVEPSPMVIADLNSFIYRHLGFEWGPGDLLVYETNYKLSAGSPLVHVVRKDEDICSPILRKLFNESHLIFVGLQKIKEDVPSKNKKSQFVSISKNYRSVIRACMEELQQNADGSLASQYGDQVSILLAIELIWNLCEVLFIDAAPAGSLLLHLLDWVRLHKSDVDARAREVLQSESPAQHQSYWDVVISLVLQGRMDEARQVLSKQASLRAESSSVFKRMDVLLQTMPIFNPTGTQTLTEFDVKWRHWHEECDRCLQDNTFASNRHLETIVKILVGDEDTILEQKELLSTWYHFLVTRLLFTHPTIKPPDLHYYAQSSMNMFLGPRAPPEPLDIILLSAFEFDLHQVIKDCSIALNNWWFVAHLTDLLDHCKLLQSHNLHFGSNLREFLVLEYASGLFTHHSLWQLAVDYFDHCPEFGRVYLELQIERIPLDTERKAIKVLRICEDRQMSEQVRSICKIMAKRALRNNRLGSALSWSIRAKDAAFATLISERFLQDYCNKGSFTDLDLLDNLGPAMLLSDRLTFLGKYREFHRLYGENRFSEAAKLLLSLMTAKIAPRGLWMTLLTDALPLLEQKEVKTRTTHALHSHFTVVKKLDEDIESTKTELLRLALARNLAMAIVKEGTIET</sequence>
<evidence type="ECO:0000256" key="3">
    <source>
        <dbReference type="ARBA" id="ARBA00017729"/>
    </source>
</evidence>
<keyword evidence="5 10" id="KW-0509">mRNA transport</keyword>
<dbReference type="Proteomes" id="UP000694700">
    <property type="component" value="Unplaced"/>
</dbReference>